<feature type="transmembrane region" description="Helical" evidence="1">
    <location>
        <begin position="87"/>
        <end position="109"/>
    </location>
</feature>
<name>A0A6J6HBX4_9ZZZZ</name>
<reference evidence="2" key="1">
    <citation type="submission" date="2020-05" db="EMBL/GenBank/DDBJ databases">
        <authorList>
            <person name="Chiriac C."/>
            <person name="Salcher M."/>
            <person name="Ghai R."/>
            <person name="Kavagutti S V."/>
        </authorList>
    </citation>
    <scope>NUCLEOTIDE SEQUENCE</scope>
</reference>
<protein>
    <submittedName>
        <fullName evidence="2">Unannotated protein</fullName>
    </submittedName>
</protein>
<feature type="transmembrane region" description="Helical" evidence="1">
    <location>
        <begin position="55"/>
        <end position="75"/>
    </location>
</feature>
<keyword evidence="1" id="KW-0812">Transmembrane</keyword>
<evidence type="ECO:0000256" key="1">
    <source>
        <dbReference type="SAM" id="Phobius"/>
    </source>
</evidence>
<accession>A0A6J6HBX4</accession>
<gene>
    <name evidence="2" type="ORF">UFOPK1889_00185</name>
</gene>
<feature type="transmembrane region" description="Helical" evidence="1">
    <location>
        <begin position="130"/>
        <end position="156"/>
    </location>
</feature>
<sequence length="281" mass="30368">MIALEGNFAYSFLLGIMAAVNPCGFVLLPTYLVYYLGTELSRDNETRATTLRRGLSVGTAVSSGFIGLFLVVGIISRAFTTVIRDNAKYAALVIGVALIAMGIAMLFGWKPPVAQPDVSVQRKRTTWNMFLFGIVYAIASIGCTIGLLISVILGSINRNGFVSGVISIVLYGLGMGLLVTSLTVALAFARVGLVSAVKKSFRWFDTISAIFVLLTGLYLSWYWLGAITDRGSDGVTSRVENWQTNVSQSLQDIGVFRLGFVFVAVIAVALLTVRYSTKKDQ</sequence>
<feature type="transmembrane region" description="Helical" evidence="1">
    <location>
        <begin position="203"/>
        <end position="224"/>
    </location>
</feature>
<dbReference type="PANTHER" id="PTHR31272">
    <property type="entry name" value="CYTOCHROME C-TYPE BIOGENESIS PROTEIN HI_1454-RELATED"/>
    <property type="match status" value="1"/>
</dbReference>
<dbReference type="AlphaFoldDB" id="A0A6J6HBX4"/>
<keyword evidence="1" id="KW-0472">Membrane</keyword>
<feature type="transmembrane region" description="Helical" evidence="1">
    <location>
        <begin position="254"/>
        <end position="273"/>
    </location>
</feature>
<keyword evidence="1" id="KW-1133">Transmembrane helix</keyword>
<feature type="transmembrane region" description="Helical" evidence="1">
    <location>
        <begin position="12"/>
        <end position="34"/>
    </location>
</feature>
<feature type="transmembrane region" description="Helical" evidence="1">
    <location>
        <begin position="168"/>
        <end position="191"/>
    </location>
</feature>
<organism evidence="2">
    <name type="scientific">freshwater metagenome</name>
    <dbReference type="NCBI Taxonomy" id="449393"/>
    <lineage>
        <taxon>unclassified sequences</taxon>
        <taxon>metagenomes</taxon>
        <taxon>ecological metagenomes</taxon>
    </lineage>
</organism>
<dbReference type="PANTHER" id="PTHR31272:SF4">
    <property type="entry name" value="CYTOCHROME C-TYPE BIOGENESIS PROTEIN HI_1454-RELATED"/>
    <property type="match status" value="1"/>
</dbReference>
<dbReference type="EMBL" id="CAEZUZ010000015">
    <property type="protein sequence ID" value="CAB4609409.1"/>
    <property type="molecule type" value="Genomic_DNA"/>
</dbReference>
<proteinExistence type="predicted"/>
<evidence type="ECO:0000313" key="2">
    <source>
        <dbReference type="EMBL" id="CAB4609409.1"/>
    </source>
</evidence>
<dbReference type="InterPro" id="IPR051790">
    <property type="entry name" value="Cytochrome_c-biogenesis_DsbD"/>
</dbReference>